<comment type="caution">
    <text evidence="3">The sequence shown here is derived from an EMBL/GenBank/DDBJ whole genome shotgun (WGS) entry which is preliminary data.</text>
</comment>
<evidence type="ECO:0000313" key="3">
    <source>
        <dbReference type="EMBL" id="KAG6532943.1"/>
    </source>
</evidence>
<feature type="repeat" description="PPR" evidence="2">
    <location>
        <begin position="290"/>
        <end position="324"/>
    </location>
</feature>
<dbReference type="PROSITE" id="PS51375">
    <property type="entry name" value="PPR"/>
    <property type="match status" value="7"/>
</dbReference>
<dbReference type="Proteomes" id="UP000734854">
    <property type="component" value="Unassembled WGS sequence"/>
</dbReference>
<dbReference type="EMBL" id="JACMSC010000002">
    <property type="protein sequence ID" value="KAG6532943.1"/>
    <property type="molecule type" value="Genomic_DNA"/>
</dbReference>
<dbReference type="OrthoDB" id="768798at2759"/>
<dbReference type="AlphaFoldDB" id="A0A8J5HSS3"/>
<feature type="repeat" description="PPR" evidence="2">
    <location>
        <begin position="654"/>
        <end position="688"/>
    </location>
</feature>
<feature type="repeat" description="PPR" evidence="2">
    <location>
        <begin position="127"/>
        <end position="161"/>
    </location>
</feature>
<dbReference type="Pfam" id="PF01535">
    <property type="entry name" value="PPR"/>
    <property type="match status" value="6"/>
</dbReference>
<proteinExistence type="predicted"/>
<feature type="repeat" description="PPR" evidence="2">
    <location>
        <begin position="422"/>
        <end position="456"/>
    </location>
</feature>
<accession>A0A8J5HSS3</accession>
<dbReference type="InterPro" id="IPR002885">
    <property type="entry name" value="PPR_rpt"/>
</dbReference>
<dbReference type="NCBIfam" id="TIGR00756">
    <property type="entry name" value="PPR"/>
    <property type="match status" value="7"/>
</dbReference>
<dbReference type="Pfam" id="PF13041">
    <property type="entry name" value="PPR_2"/>
    <property type="match status" value="3"/>
</dbReference>
<dbReference type="FunFam" id="1.25.40.10:FF:000442">
    <property type="entry name" value="Pentatricopeptide repeat-containing protein At3g49710"/>
    <property type="match status" value="1"/>
</dbReference>
<evidence type="ECO:0008006" key="5">
    <source>
        <dbReference type="Google" id="ProtNLM"/>
    </source>
</evidence>
<dbReference type="InterPro" id="IPR046960">
    <property type="entry name" value="PPR_At4g14850-like_plant"/>
</dbReference>
<reference evidence="3 4" key="1">
    <citation type="submission" date="2020-08" db="EMBL/GenBank/DDBJ databases">
        <title>Plant Genome Project.</title>
        <authorList>
            <person name="Zhang R.-G."/>
        </authorList>
    </citation>
    <scope>NUCLEOTIDE SEQUENCE [LARGE SCALE GENOMIC DNA]</scope>
    <source>
        <tissue evidence="3">Rhizome</tissue>
    </source>
</reference>
<evidence type="ECO:0000313" key="4">
    <source>
        <dbReference type="Proteomes" id="UP000734854"/>
    </source>
</evidence>
<feature type="repeat" description="PPR" evidence="2">
    <location>
        <begin position="522"/>
        <end position="556"/>
    </location>
</feature>
<dbReference type="GO" id="GO:0009451">
    <property type="term" value="P:RNA modification"/>
    <property type="evidence" value="ECO:0007669"/>
    <property type="project" value="InterPro"/>
</dbReference>
<sequence length="793" mass="87891">MRSHICRWPAITRIFSTSASPQASIKALAIPQDIQSLASAGRLKDAIRSLILRRHLGRPVYPECFVSILRRCADADSLLIGRQLHAHMVVTCFDQDPFVCNHLINVYGKCGSLGDSRWVFRRLGKKKLHSWNILIAGYCKFGFLSEGRRLFDEMPKRDAVSWNTMIAAYDHWGPCEEALELFVLMTHSDCDIDRCGLSSVISACANLRFIQNGEALHGFSVKLGLDSHVQVGSAVVGCYSKCEQFDDAARFFDQMDVKELFTWNTMLDGYIQCSKISDAINFFNNMPEKNVISWTTIVAGCSRHGRNEKAIDFYNKMLTNGLMPDWMCFVSVLDACTGLLDLRKGSKIHASILRSGLGADRIIGSALVALYAKCGCFIDAQNVCHDLAVVDDFSRSVLIAEYVKHGLFDSAHKLFESLTVKSVALWNALIGGYAAAGLFGEASATFKRMQMDGKYGDDYTFGSLLTSGVHLELSFGEQLHSLIVKLGVDSSLFVAGALITMYSSNLNCQAAVRIFGSVKHPNHIIRTSMISGLASNNLINEAIHMFSVMTASGIVPDNLSLSIVIDSCSSLLNLHVGTQLHAFAYKLGFESDVVVGTALIDMYGKCWNIDPASRAFADINMHNIFSWTALVSGYMRLGMHETAKKLFEMMPQHNIVSWNIMLSGYAKHGFSSEVLQLYSQMSRSGLLPDLRIFASLLAVCIESKLVENGKQVHAQIIKNGYHVNAQIDLYLTHMYQKFGELGSENEFTSSSFDSIVTDVVDGSKPDTISKNIQLFASAYWNYFSRMNGQNRAD</sequence>
<protein>
    <recommendedName>
        <fullName evidence="5">Pentatricopeptide repeat-containing protein</fullName>
    </recommendedName>
</protein>
<dbReference type="PANTHER" id="PTHR47926:SF423">
    <property type="entry name" value="REPEAT-CONTAINING PROTEIN, PUTATIVE-RELATED"/>
    <property type="match status" value="1"/>
</dbReference>
<gene>
    <name evidence="3" type="ORF">ZIOFF_006803</name>
</gene>
<dbReference type="PANTHER" id="PTHR47926">
    <property type="entry name" value="PENTATRICOPEPTIDE REPEAT-CONTAINING PROTEIN"/>
    <property type="match status" value="1"/>
</dbReference>
<keyword evidence="1" id="KW-0677">Repeat</keyword>
<evidence type="ECO:0000256" key="2">
    <source>
        <dbReference type="PROSITE-ProRule" id="PRU00708"/>
    </source>
</evidence>
<organism evidence="3 4">
    <name type="scientific">Zingiber officinale</name>
    <name type="common">Ginger</name>
    <name type="synonym">Amomum zingiber</name>
    <dbReference type="NCBI Taxonomy" id="94328"/>
    <lineage>
        <taxon>Eukaryota</taxon>
        <taxon>Viridiplantae</taxon>
        <taxon>Streptophyta</taxon>
        <taxon>Embryophyta</taxon>
        <taxon>Tracheophyta</taxon>
        <taxon>Spermatophyta</taxon>
        <taxon>Magnoliopsida</taxon>
        <taxon>Liliopsida</taxon>
        <taxon>Zingiberales</taxon>
        <taxon>Zingiberaceae</taxon>
        <taxon>Zingiber</taxon>
    </lineage>
</organism>
<dbReference type="GO" id="GO:0003723">
    <property type="term" value="F:RNA binding"/>
    <property type="evidence" value="ECO:0007669"/>
    <property type="project" value="InterPro"/>
</dbReference>
<keyword evidence="4" id="KW-1185">Reference proteome</keyword>
<feature type="repeat" description="PPR" evidence="2">
    <location>
        <begin position="259"/>
        <end position="289"/>
    </location>
</feature>
<feature type="repeat" description="PPR" evidence="2">
    <location>
        <begin position="623"/>
        <end position="653"/>
    </location>
</feature>
<evidence type="ECO:0000256" key="1">
    <source>
        <dbReference type="ARBA" id="ARBA00022737"/>
    </source>
</evidence>
<name>A0A8J5HSS3_ZINOF</name>